<dbReference type="InterPro" id="IPR057893">
    <property type="entry name" value="LRV_2"/>
</dbReference>
<feature type="region of interest" description="Disordered" evidence="2">
    <location>
        <begin position="288"/>
        <end position="344"/>
    </location>
</feature>
<dbReference type="Gene3D" id="2.60.200.20">
    <property type="match status" value="1"/>
</dbReference>
<dbReference type="Proteomes" id="UP000773064">
    <property type="component" value="Unassembled WGS sequence"/>
</dbReference>
<dbReference type="Pfam" id="PF00498">
    <property type="entry name" value="FHA"/>
    <property type="match status" value="1"/>
</dbReference>
<dbReference type="Pfam" id="PF25591">
    <property type="entry name" value="LRV_2"/>
    <property type="match status" value="1"/>
</dbReference>
<accession>A0ABS5US22</accession>
<feature type="compositionally biased region" description="Basic and acidic residues" evidence="2">
    <location>
        <begin position="293"/>
        <end position="319"/>
    </location>
</feature>
<evidence type="ECO:0000313" key="4">
    <source>
        <dbReference type="EMBL" id="MBT1173710.1"/>
    </source>
</evidence>
<sequence length="505" mass="54344">MRTRSRHEDAKERKADTVSDHTTSQWRVKVNGGNQVGVRPGESLEIGRKPLRPLPDDGVARLEVEDSAKSMSKRHALLTVTEDGDALLRDLNSTNGSYVVNSDGELMRLPAGRDFPLPTSPIRLQFGDVPIDFMRVDQPEPAVKPFTPHVPNLFDYSSPTTVRQEPEAADMSVDDILDLRAGEPTAVFNATSAAPVRSLAGTEPSPDSDDEPQSDFHVEVDFPSVDPVSAAAEAESEISETSDSLAVPGVSAPVAEAHTAPEERPVVQDAPQDFEPAPIHQPVQPVEQPVRNAGDDHHPDSMPLRVDDPNAKPAPRDLFADAMNGVPDDAGDASEPEDAEAAPAAGIAGAGADVRVSRTVAPTTTGVVSAFAVQDNTVPMENQPAQNQPQPVETVVDQALAARAAGPAFDPEPGSVFEKVSNGDFERPPQIIEVDGYTSEDARHTTDMTRQFEMARHRELLPFLAMNPALYDDLYAWLAAQGNHDIDEALAHNAGYQDYREAVGK</sequence>
<feature type="compositionally biased region" description="Basic and acidic residues" evidence="2">
    <location>
        <begin position="1"/>
        <end position="19"/>
    </location>
</feature>
<evidence type="ECO:0000259" key="3">
    <source>
        <dbReference type="PROSITE" id="PS50006"/>
    </source>
</evidence>
<keyword evidence="5" id="KW-1185">Reference proteome</keyword>
<protein>
    <submittedName>
        <fullName evidence="4">FHA domain-containing protein</fullName>
    </submittedName>
</protein>
<reference evidence="4 5" key="1">
    <citation type="journal article" date="2021" name="Environ. Microbiol.">
        <title>Genetic insights into the dark matter of the mammalian gut microbiota through targeted genome reconstruction.</title>
        <authorList>
            <person name="Lugli G.A."/>
            <person name="Alessandri G."/>
            <person name="Milani C."/>
            <person name="Viappiani A."/>
            <person name="Fontana F."/>
            <person name="Tarracchini C."/>
            <person name="Mancabelli L."/>
            <person name="Argentini C."/>
            <person name="Ruiz L."/>
            <person name="Margolles A."/>
            <person name="van Sinderen D."/>
            <person name="Turroni F."/>
            <person name="Ventura M."/>
        </authorList>
    </citation>
    <scope>NUCLEOTIDE SEQUENCE [LARGE SCALE GENOMIC DNA]</scope>
    <source>
        <strain evidence="4 5">MA2</strain>
    </source>
</reference>
<dbReference type="PROSITE" id="PS50006">
    <property type="entry name" value="FHA_DOMAIN"/>
    <property type="match status" value="1"/>
</dbReference>
<dbReference type="SUPFAM" id="SSF49879">
    <property type="entry name" value="SMAD/FHA domain"/>
    <property type="match status" value="1"/>
</dbReference>
<name>A0ABS5US22_9BIFI</name>
<dbReference type="InterPro" id="IPR008984">
    <property type="entry name" value="SMAD_FHA_dom_sf"/>
</dbReference>
<proteinExistence type="predicted"/>
<feature type="compositionally biased region" description="Acidic residues" evidence="2">
    <location>
        <begin position="329"/>
        <end position="340"/>
    </location>
</feature>
<organism evidence="4 5">
    <name type="scientific">Bifidobacterium santillanense</name>
    <dbReference type="NCBI Taxonomy" id="2809028"/>
    <lineage>
        <taxon>Bacteria</taxon>
        <taxon>Bacillati</taxon>
        <taxon>Actinomycetota</taxon>
        <taxon>Actinomycetes</taxon>
        <taxon>Bifidobacteriales</taxon>
        <taxon>Bifidobacteriaceae</taxon>
        <taxon>Bifidobacterium</taxon>
    </lineage>
</organism>
<feature type="region of interest" description="Disordered" evidence="2">
    <location>
        <begin position="1"/>
        <end position="52"/>
    </location>
</feature>
<dbReference type="EMBL" id="JAFEJS010000013">
    <property type="protein sequence ID" value="MBT1173710.1"/>
    <property type="molecule type" value="Genomic_DNA"/>
</dbReference>
<evidence type="ECO:0000256" key="2">
    <source>
        <dbReference type="SAM" id="MobiDB-lite"/>
    </source>
</evidence>
<feature type="region of interest" description="Disordered" evidence="2">
    <location>
        <begin position="192"/>
        <end position="217"/>
    </location>
</feature>
<keyword evidence="1" id="KW-0597">Phosphoprotein</keyword>
<dbReference type="InterPro" id="IPR000253">
    <property type="entry name" value="FHA_dom"/>
</dbReference>
<comment type="caution">
    <text evidence="4">The sequence shown here is derived from an EMBL/GenBank/DDBJ whole genome shotgun (WGS) entry which is preliminary data.</text>
</comment>
<evidence type="ECO:0000256" key="1">
    <source>
        <dbReference type="ARBA" id="ARBA00022553"/>
    </source>
</evidence>
<feature type="domain" description="FHA" evidence="3">
    <location>
        <begin position="44"/>
        <end position="99"/>
    </location>
</feature>
<evidence type="ECO:0000313" key="5">
    <source>
        <dbReference type="Proteomes" id="UP000773064"/>
    </source>
</evidence>
<gene>
    <name evidence="4" type="ORF">JS528_10255</name>
</gene>